<reference evidence="2" key="2">
    <citation type="journal article" date="2015" name="Gigascience">
        <title>Reconstructing a comprehensive transcriptome assembly of a white-pupal translocated strain of the pest fruit fly Bactrocera cucurbitae.</title>
        <authorList>
            <person name="Sim S.B."/>
            <person name="Calla B."/>
            <person name="Hall B."/>
            <person name="DeRego T."/>
            <person name="Geib S.M."/>
        </authorList>
    </citation>
    <scope>NUCLEOTIDE SEQUENCE</scope>
</reference>
<gene>
    <name evidence="2" type="ORF">g.14457</name>
</gene>
<name>A0A0A1X5F6_ZEUCU</name>
<accession>A0A0A1X5F6</accession>
<dbReference type="EMBL" id="GBXI01008312">
    <property type="protein sequence ID" value="JAD05980.1"/>
    <property type="molecule type" value="Transcribed_RNA"/>
</dbReference>
<feature type="compositionally biased region" description="Polar residues" evidence="1">
    <location>
        <begin position="389"/>
        <end position="412"/>
    </location>
</feature>
<protein>
    <submittedName>
        <fullName evidence="2">Uncharacterized protein</fullName>
    </submittedName>
</protein>
<dbReference type="AlphaFoldDB" id="A0A0A1X5F6"/>
<sequence>MTLTKVDEQTKEYSNSVLYQLDRNSNTFLNEMKFEMTCNNKTNGMTGLLDGKNKDGNELKSAAVPIGSSVLSAAVDISKLANFGKTRRESSSLSHSRSLVYLDTSSSVLPSRTLLRRQRRIQSQDADDKQEDSIERLNRLRARISGALSEVKGVLKHYSTDDSAEPEQSKIKTDDELEKSETQPPVTAILNITNNGPVSFRFVKKIRRRSTFSEDDAGEVEKETEKGFLEYTNHNETASCTISEKGEVIEIDAISGIKVNNSTELAYLKTSVINEYPMDNKLKKISTEETENQEKTFGKSKSIIRRTEIAAVESSLIDPPFQQTIPIAVKIERRPSDSETVIKRKSKTSANFASNTKEKVKVTIVKRLPVKNKTDAIVRNGKALKKKQYNNNAEGASSNTTEETSAVKATSNVAMPSTSDTLSTQLAITVAIDDASLRSAERPDDMKSEAMQPLSMTTNNSWSPTHSVNGDGVMVAALVNSLQTVEASSHTKHVETQPSNALINSEKVIKPVIEKVEKHTIVDIQSDIKATPTRCLDTQPEFNLESNLQVVNNLNLLESSDKFKNTAQLVVKNKDTDYVSSCIKKTQNPERQITPNATNQLLLSPPIDIRISDKMPELQVTPTPVKPLHVFAENKADKINNPTMNTTVNQIISKTPVDESPEITKLDDSSCTKIEEPEEDEITENQLSGGISFEIPPSASEENILSNEISITAENAIEALVAPLQLKKNRKVKKKVIIKRQHRKLSVGENTFFKDTDQPDCLPAASETLEKAIAYVTDDEDDIVGNDVNPAMPIKSCMKAREFQVGDWVMYGERFRKTQIRWKKGQISERITSISYKINIDDKEVSAHINYIKKFTGRRVNFGGKEYLEIDYEQIAEEERRAHTYSIWNMV</sequence>
<evidence type="ECO:0000313" key="2">
    <source>
        <dbReference type="EMBL" id="JAD05980.1"/>
    </source>
</evidence>
<reference evidence="2" key="1">
    <citation type="submission" date="2014-11" db="EMBL/GenBank/DDBJ databases">
        <authorList>
            <person name="Geib S."/>
        </authorList>
    </citation>
    <scope>NUCLEOTIDE SEQUENCE</scope>
</reference>
<feature type="region of interest" description="Disordered" evidence="1">
    <location>
        <begin position="388"/>
        <end position="412"/>
    </location>
</feature>
<organism evidence="2">
    <name type="scientific">Zeugodacus cucurbitae</name>
    <name type="common">Melon fruit fly</name>
    <name type="synonym">Bactrocera cucurbitae</name>
    <dbReference type="NCBI Taxonomy" id="28588"/>
    <lineage>
        <taxon>Eukaryota</taxon>
        <taxon>Metazoa</taxon>
        <taxon>Ecdysozoa</taxon>
        <taxon>Arthropoda</taxon>
        <taxon>Hexapoda</taxon>
        <taxon>Insecta</taxon>
        <taxon>Pterygota</taxon>
        <taxon>Neoptera</taxon>
        <taxon>Endopterygota</taxon>
        <taxon>Diptera</taxon>
        <taxon>Brachycera</taxon>
        <taxon>Muscomorpha</taxon>
        <taxon>Tephritoidea</taxon>
        <taxon>Tephritidae</taxon>
        <taxon>Zeugodacus</taxon>
        <taxon>Zeugodacus</taxon>
    </lineage>
</organism>
<proteinExistence type="predicted"/>
<feature type="region of interest" description="Disordered" evidence="1">
    <location>
        <begin position="158"/>
        <end position="182"/>
    </location>
</feature>
<evidence type="ECO:0000256" key="1">
    <source>
        <dbReference type="SAM" id="MobiDB-lite"/>
    </source>
</evidence>